<accession>A0A9W7DY10</accession>
<feature type="domain" description="EXPERA" evidence="7">
    <location>
        <begin position="417"/>
        <end position="539"/>
    </location>
</feature>
<name>A0A9W7DY10_9STRA</name>
<dbReference type="OrthoDB" id="192597at2759"/>
<reference evidence="9" key="1">
    <citation type="journal article" date="2023" name="Commun. Biol.">
        <title>Genome analysis of Parmales, the sister group of diatoms, reveals the evolutionary specialization of diatoms from phago-mixotrophs to photoautotrophs.</title>
        <authorList>
            <person name="Ban H."/>
            <person name="Sato S."/>
            <person name="Yoshikawa S."/>
            <person name="Yamada K."/>
            <person name="Nakamura Y."/>
            <person name="Ichinomiya M."/>
            <person name="Sato N."/>
            <person name="Blanc-Mathieu R."/>
            <person name="Endo H."/>
            <person name="Kuwata A."/>
            <person name="Ogata H."/>
        </authorList>
    </citation>
    <scope>NUCLEOTIDE SEQUENCE [LARGE SCALE GENOMIC DNA]</scope>
    <source>
        <strain evidence="9">NIES 3700</strain>
    </source>
</reference>
<evidence type="ECO:0000256" key="5">
    <source>
        <dbReference type="SAM" id="Coils"/>
    </source>
</evidence>
<dbReference type="CDD" id="cd22249">
    <property type="entry name" value="UDM1_RNF168_RNF169-like"/>
    <property type="match status" value="1"/>
</dbReference>
<evidence type="ECO:0000256" key="4">
    <source>
        <dbReference type="ARBA" id="ARBA00023136"/>
    </source>
</evidence>
<feature type="transmembrane region" description="Helical" evidence="6">
    <location>
        <begin position="516"/>
        <end position="542"/>
    </location>
</feature>
<dbReference type="Proteomes" id="UP001165122">
    <property type="component" value="Unassembled WGS sequence"/>
</dbReference>
<gene>
    <name evidence="8" type="ORF">TrLO_g805</name>
</gene>
<organism evidence="8 9">
    <name type="scientific">Triparma laevis f. longispina</name>
    <dbReference type="NCBI Taxonomy" id="1714387"/>
    <lineage>
        <taxon>Eukaryota</taxon>
        <taxon>Sar</taxon>
        <taxon>Stramenopiles</taxon>
        <taxon>Ochrophyta</taxon>
        <taxon>Bolidophyceae</taxon>
        <taxon>Parmales</taxon>
        <taxon>Triparmaceae</taxon>
        <taxon>Triparma</taxon>
    </lineage>
</organism>
<evidence type="ECO:0000256" key="2">
    <source>
        <dbReference type="ARBA" id="ARBA00022692"/>
    </source>
</evidence>
<feature type="transmembrane region" description="Helical" evidence="6">
    <location>
        <begin position="276"/>
        <end position="292"/>
    </location>
</feature>
<comment type="caution">
    <text evidence="8">The sequence shown here is derived from an EMBL/GenBank/DDBJ whole genome shotgun (WGS) entry which is preliminary data.</text>
</comment>
<evidence type="ECO:0000313" key="8">
    <source>
        <dbReference type="EMBL" id="GMH58983.1"/>
    </source>
</evidence>
<feature type="coiled-coil region" evidence="5">
    <location>
        <begin position="227"/>
        <end position="261"/>
    </location>
</feature>
<proteinExistence type="predicted"/>
<sequence>MPLLRVNSSYPPSPHSPPWYGPGIYASQFFCPVQTSTHSVYSVYKIEKGTITLRSKKASNDSLISTIKSKRIGGVNDVLKPEIKGLSVIEAEVKGLEGLLNIHGSSSSSSKIIEIEEPLGELTINSVQTYPLPIKPIFSCLVGDYVVFADNKLLYSLNLLTLKIKRIEFILINGVTIRGLKEDNDGVCVGLGKLNDNKNFSAFREYIIEDCIISIAGNNEDTKDEGSTEAMDKAEELEKKLELMMEETRKMKEEVERGKEERRIEVEEKEGGVKRLGLVLMVLGVGVGASRVSTRKPPKKYPDPPSTPVYLYLYRFWPFLFMLSTILSVSLLPLQVERGILVEPSPADSVFAYLTSPFLIFCVSATVLGLYWAFEKMGCSKRGDTEQMAMVWHLTNATWWSCGCDSWSGLFQVMPRMRTLYRILDSKHGVNFNDQTFGPPWNPTRAALDSVYWAETTVHVPLSWLTFYLYATEHPSRYLVEAFLGGVQFVGCFGYYGPEFLSWLHGFETSWPENKVIWWLGIGCVPLVWCALPIALTVRAALKNHSSLTKKRKKN</sequence>
<keyword evidence="3 6" id="KW-1133">Transmembrane helix</keyword>
<dbReference type="GO" id="GO:0016020">
    <property type="term" value="C:membrane"/>
    <property type="evidence" value="ECO:0007669"/>
    <property type="project" value="UniProtKB-SubCell"/>
</dbReference>
<feature type="transmembrane region" description="Helical" evidence="6">
    <location>
        <begin position="478"/>
        <end position="496"/>
    </location>
</feature>
<keyword evidence="2 6" id="KW-0812">Transmembrane</keyword>
<dbReference type="EMBL" id="BRXW01000483">
    <property type="protein sequence ID" value="GMH58983.1"/>
    <property type="molecule type" value="Genomic_DNA"/>
</dbReference>
<dbReference type="InterPro" id="IPR033118">
    <property type="entry name" value="EXPERA"/>
</dbReference>
<keyword evidence="4 6" id="KW-0472">Membrane</keyword>
<feature type="transmembrane region" description="Helical" evidence="6">
    <location>
        <begin position="351"/>
        <end position="374"/>
    </location>
</feature>
<feature type="transmembrane region" description="Helical" evidence="6">
    <location>
        <begin position="312"/>
        <end position="331"/>
    </location>
</feature>
<evidence type="ECO:0000256" key="3">
    <source>
        <dbReference type="ARBA" id="ARBA00022989"/>
    </source>
</evidence>
<evidence type="ECO:0000256" key="1">
    <source>
        <dbReference type="ARBA" id="ARBA00004141"/>
    </source>
</evidence>
<protein>
    <recommendedName>
        <fullName evidence="7">EXPERA domain-containing protein</fullName>
    </recommendedName>
</protein>
<comment type="subcellular location">
    <subcellularLocation>
        <location evidence="1">Membrane</location>
        <topology evidence="1">Multi-pass membrane protein</topology>
    </subcellularLocation>
</comment>
<dbReference type="AlphaFoldDB" id="A0A9W7DY10"/>
<keyword evidence="9" id="KW-1185">Reference proteome</keyword>
<evidence type="ECO:0000313" key="9">
    <source>
        <dbReference type="Proteomes" id="UP001165122"/>
    </source>
</evidence>
<evidence type="ECO:0000256" key="6">
    <source>
        <dbReference type="SAM" id="Phobius"/>
    </source>
</evidence>
<evidence type="ECO:0000259" key="7">
    <source>
        <dbReference type="Pfam" id="PF05241"/>
    </source>
</evidence>
<dbReference type="Pfam" id="PF05241">
    <property type="entry name" value="EBP"/>
    <property type="match status" value="1"/>
</dbReference>
<keyword evidence="5" id="KW-0175">Coiled coil</keyword>